<evidence type="ECO:0000313" key="2">
    <source>
        <dbReference type="Proteomes" id="UP001432099"/>
    </source>
</evidence>
<name>A0ABM8IM87_9FIRM</name>
<protein>
    <recommendedName>
        <fullName evidence="3">PepSY domain-containing protein</fullName>
    </recommendedName>
</protein>
<reference evidence="1" key="1">
    <citation type="journal article" date="2024" name="Int. J. Syst. Evol. Microbiol.">
        <title>Turicibacter faecis sp. nov., isolated from faeces of heart failure mouse model.</title>
        <authorList>
            <person name="Imamura Y."/>
            <person name="Motooka D."/>
            <person name="Nakajima Y."/>
            <person name="Ito S."/>
            <person name="Kitakaze M."/>
            <person name="Iida T."/>
            <person name="Nakamura S."/>
        </authorList>
    </citation>
    <scope>NUCLEOTIDE SEQUENCE</scope>
    <source>
        <strain evidence="1">TC023</strain>
    </source>
</reference>
<dbReference type="SUPFAM" id="SSF54403">
    <property type="entry name" value="Cystatin/monellin"/>
    <property type="match status" value="1"/>
</dbReference>
<dbReference type="EMBL" id="AP028127">
    <property type="protein sequence ID" value="BEH90491.1"/>
    <property type="molecule type" value="Genomic_DNA"/>
</dbReference>
<evidence type="ECO:0000313" key="1">
    <source>
        <dbReference type="EMBL" id="BEH90491.1"/>
    </source>
</evidence>
<organism evidence="1 2">
    <name type="scientific">Turicibacter faecis</name>
    <dbReference type="NCBI Taxonomy" id="2963365"/>
    <lineage>
        <taxon>Bacteria</taxon>
        <taxon>Bacillati</taxon>
        <taxon>Bacillota</taxon>
        <taxon>Erysipelotrichia</taxon>
        <taxon>Erysipelotrichales</taxon>
        <taxon>Turicibacteraceae</taxon>
        <taxon>Turicibacter</taxon>
    </lineage>
</organism>
<proteinExistence type="predicted"/>
<dbReference type="Proteomes" id="UP001432099">
    <property type="component" value="Chromosome"/>
</dbReference>
<keyword evidence="2" id="KW-1185">Reference proteome</keyword>
<dbReference type="InterPro" id="IPR046350">
    <property type="entry name" value="Cystatin_sf"/>
</dbReference>
<sequence>MNKKNKWLKRAVLLIVVLLAIGVISFASYVLQYDKQLLTYQESLSKLPEVKKVLEISQYNGEEQYYVAKVQLTSGKDYYYFIKDNTVKLSCETKDLMTKKQVEEKVANVIDQGVIKHYYLGVYGETPIYEVLVTNDKGDFYVILDAKTSEVLLQFKAK</sequence>
<accession>A0ABM8IM87</accession>
<evidence type="ECO:0008006" key="3">
    <source>
        <dbReference type="Google" id="ProtNLM"/>
    </source>
</evidence>
<dbReference type="RefSeq" id="WP_161832655.1">
    <property type="nucleotide sequence ID" value="NZ_AP028127.1"/>
</dbReference>
<gene>
    <name evidence="1" type="ORF">T23_05930</name>
</gene>